<dbReference type="RefSeq" id="XP_016442494.1">
    <property type="nucleotide sequence ID" value="XM_016587008.1"/>
</dbReference>
<dbReference type="Gene3D" id="1.20.140.40">
    <property type="entry name" value="Invertase/pectin methylesterase inhibitor family protein"/>
    <property type="match status" value="1"/>
</dbReference>
<dbReference type="InterPro" id="IPR035513">
    <property type="entry name" value="Invertase/methylesterase_inhib"/>
</dbReference>
<dbReference type="OMA" id="SKAYEYP"/>
<dbReference type="GO" id="GO:0009505">
    <property type="term" value="C:plant-type cell wall"/>
    <property type="evidence" value="ECO:0000318"/>
    <property type="project" value="GO_Central"/>
</dbReference>
<dbReference type="Proteomes" id="UP000790787">
    <property type="component" value="Chromosome 22"/>
</dbReference>
<feature type="signal peptide" evidence="2">
    <location>
        <begin position="1"/>
        <end position="25"/>
    </location>
</feature>
<dbReference type="CDD" id="cd15800">
    <property type="entry name" value="PMEI-like_2"/>
    <property type="match status" value="1"/>
</dbReference>
<dbReference type="PaxDb" id="4097-A0A1S3XRJ2"/>
<keyword evidence="4" id="KW-1185">Reference proteome</keyword>
<dbReference type="RefSeq" id="XP_016442494.1">
    <property type="nucleotide sequence ID" value="XM_016587008.2"/>
</dbReference>
<dbReference type="OrthoDB" id="1915198at2759"/>
<dbReference type="InterPro" id="IPR006501">
    <property type="entry name" value="Pectinesterase_inhib_dom"/>
</dbReference>
<protein>
    <submittedName>
        <fullName evidence="5">Uncharacterized protein LOC107767901</fullName>
    </submittedName>
</protein>
<evidence type="ECO:0000313" key="4">
    <source>
        <dbReference type="Proteomes" id="UP000790787"/>
    </source>
</evidence>
<dbReference type="AlphaFoldDB" id="A0A1S3XRJ2"/>
<organism evidence="4 5">
    <name type="scientific">Nicotiana tabacum</name>
    <name type="common">Common tobacco</name>
    <dbReference type="NCBI Taxonomy" id="4097"/>
    <lineage>
        <taxon>Eukaryota</taxon>
        <taxon>Viridiplantae</taxon>
        <taxon>Streptophyta</taxon>
        <taxon>Embryophyta</taxon>
        <taxon>Tracheophyta</taxon>
        <taxon>Spermatophyta</taxon>
        <taxon>Magnoliopsida</taxon>
        <taxon>eudicotyledons</taxon>
        <taxon>Gunneridae</taxon>
        <taxon>Pentapetalae</taxon>
        <taxon>asterids</taxon>
        <taxon>lamiids</taxon>
        <taxon>Solanales</taxon>
        <taxon>Solanaceae</taxon>
        <taxon>Nicotianoideae</taxon>
        <taxon>Nicotianeae</taxon>
        <taxon>Nicotiana</taxon>
    </lineage>
</organism>
<feature type="region of interest" description="Disordered" evidence="1">
    <location>
        <begin position="32"/>
        <end position="57"/>
    </location>
</feature>
<evidence type="ECO:0000256" key="1">
    <source>
        <dbReference type="SAM" id="MobiDB-lite"/>
    </source>
</evidence>
<feature type="chain" id="PRO_5010186454" evidence="2">
    <location>
        <begin position="26"/>
        <end position="192"/>
    </location>
</feature>
<feature type="domain" description="Pectinesterase inhibitor" evidence="3">
    <location>
        <begin position="43"/>
        <end position="186"/>
    </location>
</feature>
<accession>A0A1S3XRJ2</accession>
<reference evidence="5" key="2">
    <citation type="submission" date="2025-08" db="UniProtKB">
        <authorList>
            <consortium name="RefSeq"/>
        </authorList>
    </citation>
    <scope>IDENTIFICATION</scope>
    <source>
        <tissue evidence="5">Leaf</tissue>
    </source>
</reference>
<sequence length="192" mass="20816">MALQTQTMLVVIAISFFLAILPSKAYEYPSTSLSPSPSLDSSSDSSSVSSSSSSSQIFDIPTKPLVAKASDIPSFVKASMVGTMTKTEEFIKNVIDKRLANKKMDSYQKDCLETCKEVYEDAMDSMTKATEDVNLGNYFKANVDISAMTSFIETCKDCAAEMYGDDPAFQKFQNWAEGIASDCLDKVAGASS</sequence>
<name>A0A1S3XRJ2_TOBAC</name>
<gene>
    <name evidence="5" type="primary">LOC107767901</name>
</gene>
<dbReference type="SMART" id="SM00856">
    <property type="entry name" value="PMEI"/>
    <property type="match status" value="1"/>
</dbReference>
<dbReference type="NCBIfam" id="TIGR01614">
    <property type="entry name" value="PME_inhib"/>
    <property type="match status" value="1"/>
</dbReference>
<dbReference type="GO" id="GO:0004857">
    <property type="term" value="F:enzyme inhibitor activity"/>
    <property type="evidence" value="ECO:0000318"/>
    <property type="project" value="GO_Central"/>
</dbReference>
<dbReference type="GO" id="GO:0009827">
    <property type="term" value="P:plant-type cell wall modification"/>
    <property type="evidence" value="ECO:0000318"/>
    <property type="project" value="GO_Central"/>
</dbReference>
<dbReference type="KEGG" id="nta:107767901"/>
<evidence type="ECO:0000313" key="5">
    <source>
        <dbReference type="RefSeq" id="XP_016442494.1"/>
    </source>
</evidence>
<dbReference type="GeneID" id="107767901"/>
<evidence type="ECO:0000256" key="2">
    <source>
        <dbReference type="SAM" id="SignalP"/>
    </source>
</evidence>
<proteinExistence type="predicted"/>
<feature type="compositionally biased region" description="Low complexity" evidence="1">
    <location>
        <begin position="32"/>
        <end position="55"/>
    </location>
</feature>
<dbReference type="Pfam" id="PF04043">
    <property type="entry name" value="PMEI"/>
    <property type="match status" value="1"/>
</dbReference>
<reference evidence="4" key="1">
    <citation type="journal article" date="2014" name="Nat. Commun.">
        <title>The tobacco genome sequence and its comparison with those of tomato and potato.</title>
        <authorList>
            <person name="Sierro N."/>
            <person name="Battey J.N."/>
            <person name="Ouadi S."/>
            <person name="Bakaher N."/>
            <person name="Bovet L."/>
            <person name="Willig A."/>
            <person name="Goepfert S."/>
            <person name="Peitsch M.C."/>
            <person name="Ivanov N.V."/>
        </authorList>
    </citation>
    <scope>NUCLEOTIDE SEQUENCE [LARGE SCALE GENOMIC DNA]</scope>
</reference>
<evidence type="ECO:0000259" key="3">
    <source>
        <dbReference type="SMART" id="SM00856"/>
    </source>
</evidence>
<dbReference type="SUPFAM" id="SSF101148">
    <property type="entry name" value="Plant invertase/pectin methylesterase inhibitor"/>
    <property type="match status" value="1"/>
</dbReference>
<keyword evidence="2" id="KW-0732">Signal</keyword>